<gene>
    <name evidence="2" type="primary">gp_05828</name>
</gene>
<organism evidence="2 3">
    <name type="scientific">uncultured phage cr30_1</name>
    <dbReference type="NCBI Taxonomy" id="2986411"/>
    <lineage>
        <taxon>Viruses</taxon>
        <taxon>Duplodnaviria</taxon>
        <taxon>Heunggongvirae</taxon>
        <taxon>Uroviricota</taxon>
        <taxon>Caudoviricetes</taxon>
        <taxon>Crassvirales</taxon>
        <taxon>Suoliviridae</taxon>
        <taxon>Boorivirinae</taxon>
        <taxon>Cohcovirus</taxon>
        <taxon>Cohcovirus splanchnicus</taxon>
    </lineage>
</organism>
<dbReference type="Pfam" id="PF18925">
    <property type="entry name" value="DUF5675"/>
    <property type="match status" value="1"/>
</dbReference>
<dbReference type="GeneID" id="75692141"/>
<sequence length="155" mass="17449">MELRLDRIFRTNEYTIGELYVDGAYISDTLEDPVRPLPEVCPNTPKGIACKCKEKVYGDTAVPAGTYEVKLSYSNRFKRIMPEILNVPHFLGIRIHTGNSSAKDSSGCILVGTWDGMKEDWVSDSKIAFNKLMSLLEEAADNKEKITITINNSWK</sequence>
<reference evidence="2 3" key="1">
    <citation type="submission" date="2021-04" db="EMBL/GenBank/DDBJ databases">
        <authorList>
            <person name="Shkoporov A.N."/>
            <person name="Stockdale S.R."/>
            <person name="Guerin E."/>
            <person name="Ross R.P."/>
            <person name="Hill C."/>
        </authorList>
    </citation>
    <scope>NUCLEOTIDE SEQUENCE [LARGE SCALE GENOMIC DNA]</scope>
    <source>
        <strain evidence="3">cr30_1</strain>
    </source>
</reference>
<dbReference type="EMBL" id="MZ130475">
    <property type="protein sequence ID" value="QWM89128.1"/>
    <property type="molecule type" value="Genomic_DNA"/>
</dbReference>
<feature type="domain" description="DUF5675" evidence="1">
    <location>
        <begin position="5"/>
        <end position="137"/>
    </location>
</feature>
<accession>A0AAE7V3A9</accession>
<evidence type="ECO:0000313" key="2">
    <source>
        <dbReference type="EMBL" id="QWM89128.1"/>
    </source>
</evidence>
<proteinExistence type="predicted"/>
<name>A0AAE7V3A9_9CAUD</name>
<evidence type="ECO:0000259" key="1">
    <source>
        <dbReference type="Pfam" id="PF18925"/>
    </source>
</evidence>
<dbReference type="Proteomes" id="UP000827388">
    <property type="component" value="Segment"/>
</dbReference>
<keyword evidence="3" id="KW-1185">Reference proteome</keyword>
<evidence type="ECO:0000313" key="3">
    <source>
        <dbReference type="Proteomes" id="UP000827388"/>
    </source>
</evidence>
<protein>
    <submittedName>
        <fullName evidence="2">Transpeptidase catalytic domain</fullName>
    </submittedName>
</protein>
<dbReference type="InterPro" id="IPR043732">
    <property type="entry name" value="DUF5675"/>
</dbReference>
<dbReference type="RefSeq" id="YP_010358700.1">
    <property type="nucleotide sequence ID" value="NC_062765.1"/>
</dbReference>
<dbReference type="KEGG" id="vg:75692141"/>